<organism evidence="1 2">
    <name type="scientific">Ensete ventricosum</name>
    <name type="common">Abyssinian banana</name>
    <name type="synonym">Musa ensete</name>
    <dbReference type="NCBI Taxonomy" id="4639"/>
    <lineage>
        <taxon>Eukaryota</taxon>
        <taxon>Viridiplantae</taxon>
        <taxon>Streptophyta</taxon>
        <taxon>Embryophyta</taxon>
        <taxon>Tracheophyta</taxon>
        <taxon>Spermatophyta</taxon>
        <taxon>Magnoliopsida</taxon>
        <taxon>Liliopsida</taxon>
        <taxon>Zingiberales</taxon>
        <taxon>Musaceae</taxon>
        <taxon>Ensete</taxon>
    </lineage>
</organism>
<evidence type="ECO:0000313" key="2">
    <source>
        <dbReference type="Proteomes" id="UP000287651"/>
    </source>
</evidence>
<name>A0A427A3N1_ENSVE</name>
<accession>A0A427A3N1</accession>
<dbReference type="Proteomes" id="UP000287651">
    <property type="component" value="Unassembled WGS sequence"/>
</dbReference>
<reference evidence="1 2" key="1">
    <citation type="journal article" date="2014" name="Agronomy (Basel)">
        <title>A Draft Genome Sequence for Ensete ventricosum, the Drought-Tolerant Tree Against Hunger.</title>
        <authorList>
            <person name="Harrison J."/>
            <person name="Moore K.A."/>
            <person name="Paszkiewicz K."/>
            <person name="Jones T."/>
            <person name="Grant M."/>
            <person name="Ambacheew D."/>
            <person name="Muzemil S."/>
            <person name="Studholme D.J."/>
        </authorList>
    </citation>
    <scope>NUCLEOTIDE SEQUENCE [LARGE SCALE GENOMIC DNA]</scope>
</reference>
<evidence type="ECO:0000313" key="1">
    <source>
        <dbReference type="EMBL" id="RRT70793.1"/>
    </source>
</evidence>
<dbReference type="AlphaFoldDB" id="A0A427A3N1"/>
<protein>
    <submittedName>
        <fullName evidence="1">Uncharacterized protein</fullName>
    </submittedName>
</protein>
<comment type="caution">
    <text evidence="1">The sequence shown here is derived from an EMBL/GenBank/DDBJ whole genome shotgun (WGS) entry which is preliminary data.</text>
</comment>
<proteinExistence type="predicted"/>
<dbReference type="PANTHER" id="PTHR36734">
    <property type="entry name" value="YCF37-LIKE PROTEIN"/>
    <property type="match status" value="1"/>
</dbReference>
<dbReference type="GO" id="GO:0009534">
    <property type="term" value="C:chloroplast thylakoid"/>
    <property type="evidence" value="ECO:0007669"/>
    <property type="project" value="TreeGrafter"/>
</dbReference>
<sequence length="214" mass="22851">MKGKFDFLVQQFNSKELFPHPQRRGKAIDRSPYDINNSNSYRDFQPQVEIVDMASSSTALLLNPLLYSCGAGRRGGVRCVITPSSSPQPPRRQIIGGRRNCLLFLVLSTAAPLAVLPPQARSEEIPLFGLRKRIKKIEEEAEVIVEEGEKAVKQGIAAAEKEIQAAEEGIVASAGVGVAGDLLQAGAVAGAEAVGVLVGVSVVNGILAPERQKP</sequence>
<gene>
    <name evidence="1" type="ORF">B296_00004255</name>
</gene>
<dbReference type="EMBL" id="AMZH03003902">
    <property type="protein sequence ID" value="RRT70793.1"/>
    <property type="molecule type" value="Genomic_DNA"/>
</dbReference>
<dbReference type="PANTHER" id="PTHR36734:SF1">
    <property type="entry name" value="OS02G0815300 PROTEIN"/>
    <property type="match status" value="1"/>
</dbReference>